<name>A0ABT0W7B6_9BACI</name>
<dbReference type="PANTHER" id="PTHR31528">
    <property type="entry name" value="4-AMINO-5-HYDROXYMETHYL-2-METHYLPYRIMIDINE PHOSPHATE SYNTHASE THI11-RELATED"/>
    <property type="match status" value="1"/>
</dbReference>
<evidence type="ECO:0000259" key="2">
    <source>
        <dbReference type="Pfam" id="PF09084"/>
    </source>
</evidence>
<reference evidence="3 4" key="1">
    <citation type="submission" date="2022-06" db="EMBL/GenBank/DDBJ databases">
        <authorList>
            <person name="Jeon C.O."/>
        </authorList>
    </citation>
    <scope>NUCLEOTIDE SEQUENCE [LARGE SCALE GENOMIC DNA]</scope>
    <source>
        <strain evidence="3 4">KCTC 13943</strain>
    </source>
</reference>
<evidence type="ECO:0000256" key="1">
    <source>
        <dbReference type="SAM" id="SignalP"/>
    </source>
</evidence>
<dbReference type="Gene3D" id="3.40.190.10">
    <property type="entry name" value="Periplasmic binding protein-like II"/>
    <property type="match status" value="2"/>
</dbReference>
<dbReference type="EMBL" id="JAMQCR010000001">
    <property type="protein sequence ID" value="MCM2532218.1"/>
    <property type="molecule type" value="Genomic_DNA"/>
</dbReference>
<gene>
    <name evidence="3" type="ORF">NDK43_07150</name>
</gene>
<dbReference type="CDD" id="cd13651">
    <property type="entry name" value="PBP2_ThiY"/>
    <property type="match status" value="1"/>
</dbReference>
<dbReference type="PROSITE" id="PS51257">
    <property type="entry name" value="PROKAR_LIPOPROTEIN"/>
    <property type="match status" value="1"/>
</dbReference>
<dbReference type="PANTHER" id="PTHR31528:SF3">
    <property type="entry name" value="THIAMINE BIOSYNTHESIS PROTEIN HI_0357-RELATED"/>
    <property type="match status" value="1"/>
</dbReference>
<dbReference type="InterPro" id="IPR015168">
    <property type="entry name" value="SsuA/THI5"/>
</dbReference>
<protein>
    <submittedName>
        <fullName evidence="3">ABC transporter substrate-binding protein</fullName>
    </submittedName>
</protein>
<feature type="chain" id="PRO_5045366484" evidence="1">
    <location>
        <begin position="22"/>
        <end position="337"/>
    </location>
</feature>
<dbReference type="Proteomes" id="UP001523262">
    <property type="component" value="Unassembled WGS sequence"/>
</dbReference>
<dbReference type="InterPro" id="IPR027939">
    <property type="entry name" value="NMT1/THI5"/>
</dbReference>
<comment type="caution">
    <text evidence="3">The sequence shown here is derived from an EMBL/GenBank/DDBJ whole genome shotgun (WGS) entry which is preliminary data.</text>
</comment>
<dbReference type="SUPFAM" id="SSF53850">
    <property type="entry name" value="Periplasmic binding protein-like II"/>
    <property type="match status" value="1"/>
</dbReference>
<feature type="domain" description="SsuA/THI5-like" evidence="2">
    <location>
        <begin position="52"/>
        <end position="264"/>
    </location>
</feature>
<evidence type="ECO:0000313" key="3">
    <source>
        <dbReference type="EMBL" id="MCM2532218.1"/>
    </source>
</evidence>
<organism evidence="3 4">
    <name type="scientific">Neobacillus pocheonensis</name>
    <dbReference type="NCBI Taxonomy" id="363869"/>
    <lineage>
        <taxon>Bacteria</taxon>
        <taxon>Bacillati</taxon>
        <taxon>Bacillota</taxon>
        <taxon>Bacilli</taxon>
        <taxon>Bacillales</taxon>
        <taxon>Bacillaceae</taxon>
        <taxon>Neobacillus</taxon>
    </lineage>
</organism>
<sequence>MKKSFLVMISLLLLLLSACSAGTKDNQTSTKKNSGANQKVQKVTLMLDWYPNAVHSLLYVAKEKGYFKEQGLDVDIKMPADTNDPLKLVAANQVDMAISYQPEVLVARSENIPVQSFAALVRHPLNQLLVPSNGPIKSPKDLAGKTIGYPSIPLDEAIVQTMVKSAGGDPQKIKMVDVGWDLIPAMATKKTDALIGGYINHEKLLLDKEKHPMRALNPKEYGVPDYYELVLVGSEKELKAKPDVFKKFMAAIRKGQQYVQQNPKDGLAILLKNEDKSTPLDKGVETKSLQILLPLMDAKDKAFGYQDPQTWTNVAKWLEDSIVVKTTINPKDAFVNF</sequence>
<keyword evidence="4" id="KW-1185">Reference proteome</keyword>
<keyword evidence="1" id="KW-0732">Signal</keyword>
<evidence type="ECO:0000313" key="4">
    <source>
        <dbReference type="Proteomes" id="UP001523262"/>
    </source>
</evidence>
<feature type="signal peptide" evidence="1">
    <location>
        <begin position="1"/>
        <end position="21"/>
    </location>
</feature>
<accession>A0ABT0W7B6</accession>
<proteinExistence type="predicted"/>
<dbReference type="Pfam" id="PF09084">
    <property type="entry name" value="NMT1"/>
    <property type="match status" value="1"/>
</dbReference>